<evidence type="ECO:0000313" key="3">
    <source>
        <dbReference type="Proteomes" id="UP000696280"/>
    </source>
</evidence>
<evidence type="ECO:0000313" key="2">
    <source>
        <dbReference type="EMBL" id="CAG8960264.1"/>
    </source>
</evidence>
<name>A0A9N9L705_9HELO</name>
<organism evidence="2 3">
    <name type="scientific">Hymenoscyphus fraxineus</name>
    <dbReference type="NCBI Taxonomy" id="746836"/>
    <lineage>
        <taxon>Eukaryota</taxon>
        <taxon>Fungi</taxon>
        <taxon>Dikarya</taxon>
        <taxon>Ascomycota</taxon>
        <taxon>Pezizomycotina</taxon>
        <taxon>Leotiomycetes</taxon>
        <taxon>Helotiales</taxon>
        <taxon>Helotiaceae</taxon>
        <taxon>Hymenoscyphus</taxon>
    </lineage>
</organism>
<dbReference type="PANTHER" id="PTHR43036">
    <property type="entry name" value="OSJNBB0011N17.9 PROTEIN"/>
    <property type="match status" value="1"/>
</dbReference>
<dbReference type="InterPro" id="IPR013216">
    <property type="entry name" value="Methyltransf_11"/>
</dbReference>
<dbReference type="PANTHER" id="PTHR43036:SF2">
    <property type="entry name" value="OS04G0481300 PROTEIN"/>
    <property type="match status" value="1"/>
</dbReference>
<dbReference type="GO" id="GO:0008757">
    <property type="term" value="F:S-adenosylmethionine-dependent methyltransferase activity"/>
    <property type="evidence" value="ECO:0007669"/>
    <property type="project" value="InterPro"/>
</dbReference>
<gene>
    <name evidence="2" type="ORF">HYFRA_00012784</name>
</gene>
<reference evidence="2" key="1">
    <citation type="submission" date="2021-07" db="EMBL/GenBank/DDBJ databases">
        <authorList>
            <person name="Durling M."/>
        </authorList>
    </citation>
    <scope>NUCLEOTIDE SEQUENCE</scope>
</reference>
<accession>A0A9N9L705</accession>
<dbReference type="CDD" id="cd02440">
    <property type="entry name" value="AdoMet_MTases"/>
    <property type="match status" value="1"/>
</dbReference>
<feature type="domain" description="Methyltransferase type 11" evidence="1">
    <location>
        <begin position="111"/>
        <end position="163"/>
    </location>
</feature>
<dbReference type="SUPFAM" id="SSF53335">
    <property type="entry name" value="S-adenosyl-L-methionine-dependent methyltransferases"/>
    <property type="match status" value="1"/>
</dbReference>
<dbReference type="Gene3D" id="3.40.50.150">
    <property type="entry name" value="Vaccinia Virus protein VP39"/>
    <property type="match status" value="1"/>
</dbReference>
<dbReference type="Proteomes" id="UP000696280">
    <property type="component" value="Unassembled WGS sequence"/>
</dbReference>
<evidence type="ECO:0000259" key="1">
    <source>
        <dbReference type="Pfam" id="PF08241"/>
    </source>
</evidence>
<dbReference type="InterPro" id="IPR029063">
    <property type="entry name" value="SAM-dependent_MTases_sf"/>
</dbReference>
<dbReference type="Pfam" id="PF08241">
    <property type="entry name" value="Methyltransf_11"/>
    <property type="match status" value="1"/>
</dbReference>
<dbReference type="EMBL" id="CAJVRL010000097">
    <property type="protein sequence ID" value="CAG8960264.1"/>
    <property type="molecule type" value="Genomic_DNA"/>
</dbReference>
<keyword evidence="3" id="KW-1185">Reference proteome</keyword>
<dbReference type="OrthoDB" id="2013972at2759"/>
<protein>
    <recommendedName>
        <fullName evidence="1">Methyltransferase type 11 domain-containing protein</fullName>
    </recommendedName>
</protein>
<comment type="caution">
    <text evidence="2">The sequence shown here is derived from an EMBL/GenBank/DDBJ whole genome shotgun (WGS) entry which is preliminary data.</text>
</comment>
<dbReference type="AlphaFoldDB" id="A0A9N9L705"/>
<sequence length="237" mass="26763">MATPPPALPMKITPLPRSSYPSPMTYPTSAFIRQNENNDSEWYSQPRFVHHIDAKAITTLETYYSTIINPTHHVLDICSSWVSHLPASLKPQVMIGIGMNSLELARNTHLTRYSVQDLNLNPTLEVEDESIDVVICNLSVDYLVQPVKIFEEMRRVLKVDGTAHMAFSNRCFPTKVIGAWMGMSDAEKRRWVGGYFWASGGWEGVEEVVLNEGHRFLGFGDEDPLFVVRGRKAVTHA</sequence>
<proteinExistence type="predicted"/>